<proteinExistence type="predicted"/>
<accession>A0A7R7HYH0</accession>
<keyword evidence="3" id="KW-1185">Reference proteome</keyword>
<sequence length="243" mass="26354">MYHETAGALADLDPFALYDAEARRLDGHFAGLAGADWDRPSRCAGWSVRDVLAHLAGEELYNHACLDDDLAGLNRLLTEAGVDGLDGFNQWSVDERRDVPVDTVLSEWRAANGRTRAELRARGADALLPTQAGPYPVGLQALHYASELATHADDVGYRTPPTEEPDRTAWRARFGAFALAEQDRPVLVQEADNRWHVEADGTGDAAPITAQLSPAEFVEATVDRLPADHPLPPALRTALACLA</sequence>
<feature type="domain" description="Mycothiol-dependent maleylpyruvate isomerase metal-binding" evidence="1">
    <location>
        <begin position="19"/>
        <end position="155"/>
    </location>
</feature>
<gene>
    <name evidence="2" type="ORF">Athai_37170</name>
</gene>
<dbReference type="NCBIfam" id="TIGR03083">
    <property type="entry name" value="maleylpyruvate isomerase family mycothiol-dependent enzyme"/>
    <property type="match status" value="1"/>
</dbReference>
<dbReference type="EMBL" id="AP023355">
    <property type="protein sequence ID" value="BCJ36214.1"/>
    <property type="molecule type" value="Genomic_DNA"/>
</dbReference>
<evidence type="ECO:0000313" key="2">
    <source>
        <dbReference type="EMBL" id="BCJ36214.1"/>
    </source>
</evidence>
<dbReference type="Proteomes" id="UP000611640">
    <property type="component" value="Chromosome"/>
</dbReference>
<protein>
    <recommendedName>
        <fullName evidence="1">Mycothiol-dependent maleylpyruvate isomerase metal-binding domain-containing protein</fullName>
    </recommendedName>
</protein>
<dbReference type="KEGG" id="atl:Athai_37170"/>
<organism evidence="2 3">
    <name type="scientific">Actinocatenispora thailandica</name>
    <dbReference type="NCBI Taxonomy" id="227318"/>
    <lineage>
        <taxon>Bacteria</taxon>
        <taxon>Bacillati</taxon>
        <taxon>Actinomycetota</taxon>
        <taxon>Actinomycetes</taxon>
        <taxon>Micromonosporales</taxon>
        <taxon>Micromonosporaceae</taxon>
        <taxon>Actinocatenispora</taxon>
    </lineage>
</organism>
<dbReference type="Pfam" id="PF11716">
    <property type="entry name" value="MDMPI_N"/>
    <property type="match status" value="1"/>
</dbReference>
<evidence type="ECO:0000259" key="1">
    <source>
        <dbReference type="Pfam" id="PF11716"/>
    </source>
</evidence>
<evidence type="ECO:0000313" key="3">
    <source>
        <dbReference type="Proteomes" id="UP000611640"/>
    </source>
</evidence>
<dbReference type="AlphaFoldDB" id="A0A7R7HYH0"/>
<dbReference type="InterPro" id="IPR024344">
    <property type="entry name" value="MDMPI_metal-binding"/>
</dbReference>
<dbReference type="InterPro" id="IPR034660">
    <property type="entry name" value="DinB/YfiT-like"/>
</dbReference>
<dbReference type="GO" id="GO:0046872">
    <property type="term" value="F:metal ion binding"/>
    <property type="evidence" value="ECO:0007669"/>
    <property type="project" value="InterPro"/>
</dbReference>
<reference evidence="2 3" key="1">
    <citation type="submission" date="2020-08" db="EMBL/GenBank/DDBJ databases">
        <title>Whole genome shotgun sequence of Actinocatenispora thailandica NBRC 105041.</title>
        <authorList>
            <person name="Komaki H."/>
            <person name="Tamura T."/>
        </authorList>
    </citation>
    <scope>NUCLEOTIDE SEQUENCE [LARGE SCALE GENOMIC DNA]</scope>
    <source>
        <strain evidence="2 3">NBRC 105041</strain>
    </source>
</reference>
<dbReference type="RefSeq" id="WP_203962618.1">
    <property type="nucleotide sequence ID" value="NZ_AP023355.1"/>
</dbReference>
<name>A0A7R7HYH0_9ACTN</name>
<dbReference type="InterPro" id="IPR017517">
    <property type="entry name" value="Maleyloyr_isom"/>
</dbReference>
<dbReference type="SUPFAM" id="SSF109854">
    <property type="entry name" value="DinB/YfiT-like putative metalloenzymes"/>
    <property type="match status" value="1"/>
</dbReference>
<dbReference type="Gene3D" id="1.20.120.450">
    <property type="entry name" value="dinb family like domain"/>
    <property type="match status" value="1"/>
</dbReference>